<reference evidence="1" key="2">
    <citation type="journal article" date="2023" name="Int. J. Mol. Sci.">
        <title>De Novo Assembly and Annotation of 11 Diverse Shrub Willow (Salix) Genomes Reveals Novel Gene Organization in Sex-Linked Regions.</title>
        <authorList>
            <person name="Hyden B."/>
            <person name="Feng K."/>
            <person name="Yates T.B."/>
            <person name="Jawdy S."/>
            <person name="Cereghino C."/>
            <person name="Smart L.B."/>
            <person name="Muchero W."/>
        </authorList>
    </citation>
    <scope>NUCLEOTIDE SEQUENCE</scope>
    <source>
        <tissue evidence="1">Shoot tip</tissue>
    </source>
</reference>
<protein>
    <submittedName>
        <fullName evidence="1">Uncharacterized protein</fullName>
    </submittedName>
</protein>
<keyword evidence="2" id="KW-1185">Reference proteome</keyword>
<organism evidence="1 2">
    <name type="scientific">Salix koriyanagi</name>
    <dbReference type="NCBI Taxonomy" id="2511006"/>
    <lineage>
        <taxon>Eukaryota</taxon>
        <taxon>Viridiplantae</taxon>
        <taxon>Streptophyta</taxon>
        <taxon>Embryophyta</taxon>
        <taxon>Tracheophyta</taxon>
        <taxon>Spermatophyta</taxon>
        <taxon>Magnoliopsida</taxon>
        <taxon>eudicotyledons</taxon>
        <taxon>Gunneridae</taxon>
        <taxon>Pentapetalae</taxon>
        <taxon>rosids</taxon>
        <taxon>fabids</taxon>
        <taxon>Malpighiales</taxon>
        <taxon>Salicaceae</taxon>
        <taxon>Saliceae</taxon>
        <taxon>Salix</taxon>
    </lineage>
</organism>
<dbReference type="AlphaFoldDB" id="A0A9Q0VD54"/>
<name>A0A9Q0VD54_9ROSI</name>
<comment type="caution">
    <text evidence="1">The sequence shown here is derived from an EMBL/GenBank/DDBJ whole genome shotgun (WGS) entry which is preliminary data.</text>
</comment>
<evidence type="ECO:0000313" key="2">
    <source>
        <dbReference type="Proteomes" id="UP001151752"/>
    </source>
</evidence>
<gene>
    <name evidence="1" type="ORF">OIU74_028687</name>
</gene>
<sequence length="72" mass="8164">MHASIPIVYLKITCIYQQSFLPSGILAHHMLAMRWNDSAYTNNSINASSNIISSPYLLEKKFLEAIFACWGK</sequence>
<accession>A0A9Q0VD54</accession>
<dbReference type="EMBL" id="JAPFFM010000009">
    <property type="protein sequence ID" value="KAJ6746076.1"/>
    <property type="molecule type" value="Genomic_DNA"/>
</dbReference>
<dbReference type="Proteomes" id="UP001151752">
    <property type="component" value="Chromosome 6"/>
</dbReference>
<reference evidence="1" key="1">
    <citation type="submission" date="2022-11" db="EMBL/GenBank/DDBJ databases">
        <authorList>
            <person name="Hyden B.L."/>
            <person name="Feng K."/>
            <person name="Yates T."/>
            <person name="Jawdy S."/>
            <person name="Smart L.B."/>
            <person name="Muchero W."/>
        </authorList>
    </citation>
    <scope>NUCLEOTIDE SEQUENCE</scope>
    <source>
        <tissue evidence="1">Shoot tip</tissue>
    </source>
</reference>
<evidence type="ECO:0000313" key="1">
    <source>
        <dbReference type="EMBL" id="KAJ6746076.1"/>
    </source>
</evidence>
<proteinExistence type="predicted"/>